<comment type="caution">
    <text evidence="1">The sequence shown here is derived from an EMBL/GenBank/DDBJ whole genome shotgun (WGS) entry which is preliminary data.</text>
</comment>
<sequence>MLSAGRAIFQGLTAGYGRIGLSASARQGVEDFMNGGAQLFNQLYAATEDQELYNTISIKALRAKNQSLLSEATRSVIASETNGTNVDKTV</sequence>
<gene>
    <name evidence="1" type="ORF">DI626_08235</name>
</gene>
<dbReference type="Proteomes" id="UP000249557">
    <property type="component" value="Unassembled WGS sequence"/>
</dbReference>
<dbReference type="EMBL" id="QFNK01000175">
    <property type="protein sequence ID" value="PZO84519.1"/>
    <property type="molecule type" value="Genomic_DNA"/>
</dbReference>
<evidence type="ECO:0000313" key="2">
    <source>
        <dbReference type="Proteomes" id="UP000249557"/>
    </source>
</evidence>
<evidence type="ECO:0000313" key="1">
    <source>
        <dbReference type="EMBL" id="PZO84519.1"/>
    </source>
</evidence>
<name>A0A2W4ZW72_9BACT</name>
<reference evidence="1 2" key="1">
    <citation type="submission" date="2017-08" db="EMBL/GenBank/DDBJ databases">
        <title>Infants hospitalized years apart are colonized by the same room-sourced microbial strains.</title>
        <authorList>
            <person name="Brooks B."/>
            <person name="Olm M.R."/>
            <person name="Firek B.A."/>
            <person name="Baker R."/>
            <person name="Thomas B.C."/>
            <person name="Morowitz M.J."/>
            <person name="Banfield J.F."/>
        </authorList>
    </citation>
    <scope>NUCLEOTIDE SEQUENCE [LARGE SCALE GENOMIC DNA]</scope>
    <source>
        <strain evidence="1">S2_018_000_R2_104</strain>
    </source>
</reference>
<accession>A0A2W4ZW72</accession>
<dbReference type="AlphaFoldDB" id="A0A2W4ZW72"/>
<proteinExistence type="predicted"/>
<organism evidence="1 2">
    <name type="scientific">Micavibrio aeruginosavorus</name>
    <dbReference type="NCBI Taxonomy" id="349221"/>
    <lineage>
        <taxon>Bacteria</taxon>
        <taxon>Pseudomonadati</taxon>
        <taxon>Bdellovibrionota</taxon>
        <taxon>Bdellovibrionia</taxon>
        <taxon>Bdellovibrionales</taxon>
        <taxon>Pseudobdellovibrionaceae</taxon>
        <taxon>Micavibrio</taxon>
    </lineage>
</organism>
<protein>
    <submittedName>
        <fullName evidence="1">Uncharacterized protein</fullName>
    </submittedName>
</protein>